<dbReference type="SUPFAM" id="SSF53448">
    <property type="entry name" value="Nucleotide-diphospho-sugar transferases"/>
    <property type="match status" value="1"/>
</dbReference>
<dbReference type="GO" id="GO:0016757">
    <property type="term" value="F:glycosyltransferase activity"/>
    <property type="evidence" value="ECO:0007669"/>
    <property type="project" value="UniProtKB-KW"/>
</dbReference>
<dbReference type="PANTHER" id="PTHR43646">
    <property type="entry name" value="GLYCOSYLTRANSFERASE"/>
    <property type="match status" value="1"/>
</dbReference>
<dbReference type="Gene3D" id="3.90.550.10">
    <property type="entry name" value="Spore Coat Polysaccharide Biosynthesis Protein SpsA, Chain A"/>
    <property type="match status" value="1"/>
</dbReference>
<organism evidence="11 12">
    <name type="scientific">Streptodolium elevatio</name>
    <dbReference type="NCBI Taxonomy" id="3157996"/>
    <lineage>
        <taxon>Bacteria</taxon>
        <taxon>Bacillati</taxon>
        <taxon>Actinomycetota</taxon>
        <taxon>Actinomycetes</taxon>
        <taxon>Kitasatosporales</taxon>
        <taxon>Streptomycetaceae</taxon>
        <taxon>Streptodolium</taxon>
    </lineage>
</organism>
<keyword evidence="5" id="KW-0472">Membrane</keyword>
<evidence type="ECO:0000256" key="4">
    <source>
        <dbReference type="ARBA" id="ARBA00022679"/>
    </source>
</evidence>
<evidence type="ECO:0000256" key="3">
    <source>
        <dbReference type="ARBA" id="ARBA00022676"/>
    </source>
</evidence>
<evidence type="ECO:0000313" key="11">
    <source>
        <dbReference type="EMBL" id="MEU8135987.1"/>
    </source>
</evidence>
<keyword evidence="2" id="KW-1003">Cell membrane</keyword>
<dbReference type="InterPro" id="IPR001173">
    <property type="entry name" value="Glyco_trans_2-like"/>
</dbReference>
<evidence type="ECO:0000256" key="2">
    <source>
        <dbReference type="ARBA" id="ARBA00022475"/>
    </source>
</evidence>
<sequence>MSPVRRAGTGRDAGDVTRVVVVVPARDEQDELPGCLDALSVAAARVEPIGVRVDVVVAADSCVDRTAAVARDFGARVVETDVGTAGAARAAGFAAALGQSWITRAPEASSHRDRLWLATTDADSRVPRGWLACQIAWAARGWDAVAGTVRVSDWSGHPPGAAEAFAARYHHWHGRPPHVHGANLGFRSAAYQAVGGFTTSAVGEDHDLVRALENAGYRVLRTAAHSVVTSARLDPRAPGGFGHALRAYSEAQAHADADAHADALREFR</sequence>
<gene>
    <name evidence="11" type="ORF">AB0C36_21030</name>
</gene>
<comment type="similarity">
    <text evidence="8">Belongs to the glycosyltransferase 2 family. CrtQ subfamily.</text>
</comment>
<keyword evidence="4 11" id="KW-0808">Transferase</keyword>
<dbReference type="PANTHER" id="PTHR43646:SF2">
    <property type="entry name" value="GLYCOSYLTRANSFERASE 2-LIKE DOMAIN-CONTAINING PROTEIN"/>
    <property type="match status" value="1"/>
</dbReference>
<protein>
    <recommendedName>
        <fullName evidence="9">4,4'-diaponeurosporenoate glycosyltransferase</fullName>
    </recommendedName>
</protein>
<comment type="function">
    <text evidence="6">Catalyzes the glycosylation of 4,4'-diaponeurosporenoate, i.e. the esterification of glucose at the C1'' position with the carboxyl group of 4,4'-diaponeurosporenic acid, to form glycosyl-4,4'-diaponeurosporenoate. This is a step in the biosynthesis of staphyloxanthin, an orange pigment present in most staphylococci strains.</text>
</comment>
<comment type="subcellular location">
    <subcellularLocation>
        <location evidence="1">Cell membrane</location>
    </subcellularLocation>
</comment>
<evidence type="ECO:0000259" key="10">
    <source>
        <dbReference type="Pfam" id="PF00535"/>
    </source>
</evidence>
<reference evidence="11 12" key="1">
    <citation type="submission" date="2024-06" db="EMBL/GenBank/DDBJ databases">
        <title>The Natural Products Discovery Center: Release of the First 8490 Sequenced Strains for Exploring Actinobacteria Biosynthetic Diversity.</title>
        <authorList>
            <person name="Kalkreuter E."/>
            <person name="Kautsar S.A."/>
            <person name="Yang D."/>
            <person name="Bader C.D."/>
            <person name="Teijaro C.N."/>
            <person name="Fluegel L."/>
            <person name="Davis C.M."/>
            <person name="Simpson J.R."/>
            <person name="Lauterbach L."/>
            <person name="Steele A.D."/>
            <person name="Gui C."/>
            <person name="Meng S."/>
            <person name="Li G."/>
            <person name="Viehrig K."/>
            <person name="Ye F."/>
            <person name="Su P."/>
            <person name="Kiefer A.F."/>
            <person name="Nichols A."/>
            <person name="Cepeda A.J."/>
            <person name="Yan W."/>
            <person name="Fan B."/>
            <person name="Jiang Y."/>
            <person name="Adhikari A."/>
            <person name="Zheng C.-J."/>
            <person name="Schuster L."/>
            <person name="Cowan T.M."/>
            <person name="Smanski M.J."/>
            <person name="Chevrette M.G."/>
            <person name="De Carvalho L.P.S."/>
            <person name="Shen B."/>
        </authorList>
    </citation>
    <scope>NUCLEOTIDE SEQUENCE [LARGE SCALE GENOMIC DNA]</scope>
    <source>
        <strain evidence="11 12">NPDC048946</strain>
    </source>
</reference>
<dbReference type="EMBL" id="JBEZFP010000054">
    <property type="protein sequence ID" value="MEU8135987.1"/>
    <property type="molecule type" value="Genomic_DNA"/>
</dbReference>
<feature type="domain" description="Glycosyltransferase 2-like" evidence="10">
    <location>
        <begin position="21"/>
        <end position="188"/>
    </location>
</feature>
<evidence type="ECO:0000256" key="5">
    <source>
        <dbReference type="ARBA" id="ARBA00023136"/>
    </source>
</evidence>
<dbReference type="Pfam" id="PF00535">
    <property type="entry name" value="Glycos_transf_2"/>
    <property type="match status" value="1"/>
</dbReference>
<dbReference type="InterPro" id="IPR029044">
    <property type="entry name" value="Nucleotide-diphossugar_trans"/>
</dbReference>
<evidence type="ECO:0000313" key="12">
    <source>
        <dbReference type="Proteomes" id="UP001551482"/>
    </source>
</evidence>
<comment type="caution">
    <text evidence="11">The sequence shown here is derived from an EMBL/GenBank/DDBJ whole genome shotgun (WGS) entry which is preliminary data.</text>
</comment>
<evidence type="ECO:0000256" key="6">
    <source>
        <dbReference type="ARBA" id="ARBA00037281"/>
    </source>
</evidence>
<name>A0ABV3DKM0_9ACTN</name>
<dbReference type="RefSeq" id="WP_358356171.1">
    <property type="nucleotide sequence ID" value="NZ_JBEZFP010000054.1"/>
</dbReference>
<evidence type="ECO:0000256" key="9">
    <source>
        <dbReference type="ARBA" id="ARBA00040345"/>
    </source>
</evidence>
<evidence type="ECO:0000256" key="7">
    <source>
        <dbReference type="ARBA" id="ARBA00037904"/>
    </source>
</evidence>
<evidence type="ECO:0000256" key="1">
    <source>
        <dbReference type="ARBA" id="ARBA00004236"/>
    </source>
</evidence>
<accession>A0ABV3DKM0</accession>
<dbReference type="Proteomes" id="UP001551482">
    <property type="component" value="Unassembled WGS sequence"/>
</dbReference>
<evidence type="ECO:0000256" key="8">
    <source>
        <dbReference type="ARBA" id="ARBA00038120"/>
    </source>
</evidence>
<keyword evidence="3 11" id="KW-0328">Glycosyltransferase</keyword>
<keyword evidence="12" id="KW-1185">Reference proteome</keyword>
<comment type="pathway">
    <text evidence="7">Carotenoid biosynthesis; staphyloxanthin biosynthesis; staphyloxanthin from farnesyl diphosphate: step 4/5.</text>
</comment>
<proteinExistence type="inferred from homology"/>